<sequence length="203" mass="23480">AYYCLNMGMIATSTFLCTIVVHIYFRGSGPMPVILRKVFLECLARLFCMVPHTGSYQQHAVNGLVPPVKATCDGDKFEKFELLKERFKTFGDKRIITTNDDSNDEALEMTDDDHHHHQQQQHAQILNQQIQQQITASIAFMTVETDLKEIRDFLRTTRKRMEDKEAKAKTINDWKQVALVLDRTFFFIYLSAIIISLAAMFPR</sequence>
<feature type="transmembrane region" description="Helical" evidence="1">
    <location>
        <begin position="184"/>
        <end position="201"/>
    </location>
</feature>
<dbReference type="EMBL" id="CAJNOR010000117">
    <property type="protein sequence ID" value="CAF0804232.1"/>
    <property type="molecule type" value="Genomic_DNA"/>
</dbReference>
<evidence type="ECO:0000313" key="3">
    <source>
        <dbReference type="EMBL" id="CAF0804232.1"/>
    </source>
</evidence>
<feature type="domain" description="Neurotransmitter-gated ion-channel transmembrane" evidence="2">
    <location>
        <begin position="7"/>
        <end position="195"/>
    </location>
</feature>
<protein>
    <recommendedName>
        <fullName evidence="2">Neurotransmitter-gated ion-channel transmembrane domain-containing protein</fullName>
    </recommendedName>
</protein>
<name>A0A813SXY1_ADIRI</name>
<evidence type="ECO:0000256" key="1">
    <source>
        <dbReference type="SAM" id="Phobius"/>
    </source>
</evidence>
<dbReference type="InterPro" id="IPR036719">
    <property type="entry name" value="Neuro-gated_channel_TM_sf"/>
</dbReference>
<dbReference type="SUPFAM" id="SSF90112">
    <property type="entry name" value="Neurotransmitter-gated ion-channel transmembrane pore"/>
    <property type="match status" value="1"/>
</dbReference>
<evidence type="ECO:0000313" key="4">
    <source>
        <dbReference type="Proteomes" id="UP000663828"/>
    </source>
</evidence>
<dbReference type="Pfam" id="PF02932">
    <property type="entry name" value="Neur_chan_memb"/>
    <property type="match status" value="1"/>
</dbReference>
<keyword evidence="4" id="KW-1185">Reference proteome</keyword>
<reference evidence="3" key="1">
    <citation type="submission" date="2021-02" db="EMBL/GenBank/DDBJ databases">
        <authorList>
            <person name="Nowell W R."/>
        </authorList>
    </citation>
    <scope>NUCLEOTIDE SEQUENCE</scope>
</reference>
<gene>
    <name evidence="3" type="ORF">XAT740_LOCUS3130</name>
</gene>
<dbReference type="AlphaFoldDB" id="A0A813SXY1"/>
<dbReference type="GO" id="GO:0016020">
    <property type="term" value="C:membrane"/>
    <property type="evidence" value="ECO:0007669"/>
    <property type="project" value="InterPro"/>
</dbReference>
<feature type="non-terminal residue" evidence="3">
    <location>
        <position position="1"/>
    </location>
</feature>
<feature type="transmembrane region" description="Helical" evidence="1">
    <location>
        <begin position="6"/>
        <end position="25"/>
    </location>
</feature>
<dbReference type="InterPro" id="IPR006029">
    <property type="entry name" value="Neurotrans-gated_channel_TM"/>
</dbReference>
<keyword evidence="1" id="KW-0812">Transmembrane</keyword>
<evidence type="ECO:0000259" key="2">
    <source>
        <dbReference type="Pfam" id="PF02932"/>
    </source>
</evidence>
<keyword evidence="1" id="KW-0472">Membrane</keyword>
<keyword evidence="1" id="KW-1133">Transmembrane helix</keyword>
<proteinExistence type="predicted"/>
<comment type="caution">
    <text evidence="3">The sequence shown here is derived from an EMBL/GenBank/DDBJ whole genome shotgun (WGS) entry which is preliminary data.</text>
</comment>
<organism evidence="3 4">
    <name type="scientific">Adineta ricciae</name>
    <name type="common">Rotifer</name>
    <dbReference type="NCBI Taxonomy" id="249248"/>
    <lineage>
        <taxon>Eukaryota</taxon>
        <taxon>Metazoa</taxon>
        <taxon>Spiralia</taxon>
        <taxon>Gnathifera</taxon>
        <taxon>Rotifera</taxon>
        <taxon>Eurotatoria</taxon>
        <taxon>Bdelloidea</taxon>
        <taxon>Adinetida</taxon>
        <taxon>Adinetidae</taxon>
        <taxon>Adineta</taxon>
    </lineage>
</organism>
<dbReference type="GO" id="GO:0006811">
    <property type="term" value="P:monoatomic ion transport"/>
    <property type="evidence" value="ECO:0007669"/>
    <property type="project" value="InterPro"/>
</dbReference>
<dbReference type="Proteomes" id="UP000663828">
    <property type="component" value="Unassembled WGS sequence"/>
</dbReference>
<dbReference type="Gene3D" id="1.20.58.390">
    <property type="entry name" value="Neurotransmitter-gated ion-channel transmembrane domain"/>
    <property type="match status" value="1"/>
</dbReference>
<dbReference type="InterPro" id="IPR038050">
    <property type="entry name" value="Neuro_actylchol_rec"/>
</dbReference>
<accession>A0A813SXY1</accession>